<proteinExistence type="predicted"/>
<evidence type="ECO:0000256" key="2">
    <source>
        <dbReference type="SAM" id="MobiDB-lite"/>
    </source>
</evidence>
<accession>A0AAW0EU01</accession>
<evidence type="ECO:0000313" key="4">
    <source>
        <dbReference type="Proteomes" id="UP001430356"/>
    </source>
</evidence>
<keyword evidence="1" id="KW-0175">Coiled coil</keyword>
<dbReference type="Proteomes" id="UP001430356">
    <property type="component" value="Unassembled WGS sequence"/>
</dbReference>
<dbReference type="EMBL" id="JAECZO010000071">
    <property type="protein sequence ID" value="KAK7196218.1"/>
    <property type="molecule type" value="Genomic_DNA"/>
</dbReference>
<sequence>MPVILRVCVAIEADAAPAASAPASASSSAPAAASSSSSTAAASPSRTRRPSLLRRLFSRSRGKATAATTPADVGTHAHTPTGSVAASAATPPRAEPPPMKSDGSAPQSAPPRHSLLWMSMQLTPTTTVEAVVRQVQDTVERRMRARVRVTVAAAAGAEEVSVNEGGGVQPTEHPAAARPSTATADTELCLCLEDTDGVLRWVGDAQHSPTAAVLRVPFVAEVCLRSHAEFEARRHRTPPSRSGSGAASDASSVSSPRHDRRRRVDAADAAGGGRAARASSTTPFTADAKFAFVKGVVVPREALLQPSPPDAPVGERRPRGRVTPPLHAAVSVPRDMRVEPLDLPLPEPQAPTAATAPPGTSSGPAAPPPPTLPPPPPPPPSSPPAPAMTGVSPRSSASLTSTQPSCSVSREHTRRDAGDVDSDGGGGGAGAVVSNLRTSQHAVEGPAGVSTRATAAAAADVAESSPTADDDAVRRGLIEARREYAVALAEYRDVAPHPHLGAAGVAADELDPSPPPSATSPADAEVAALLRRKLELQREVDACRQAEQQCERLTTVVEYLERELRDGEERRRLLEALHRRRVPGNSGEAGACTSCL</sequence>
<evidence type="ECO:0000313" key="3">
    <source>
        <dbReference type="EMBL" id="KAK7196218.1"/>
    </source>
</evidence>
<feature type="compositionally biased region" description="Low complexity" evidence="2">
    <location>
        <begin position="350"/>
        <end position="364"/>
    </location>
</feature>
<comment type="caution">
    <text evidence="3">The sequence shown here is derived from an EMBL/GenBank/DDBJ whole genome shotgun (WGS) entry which is preliminary data.</text>
</comment>
<feature type="region of interest" description="Disordered" evidence="2">
    <location>
        <begin position="16"/>
        <end position="111"/>
    </location>
</feature>
<feature type="compositionally biased region" description="Low complexity" evidence="2">
    <location>
        <begin position="447"/>
        <end position="467"/>
    </location>
</feature>
<keyword evidence="4" id="KW-1185">Reference proteome</keyword>
<protein>
    <submittedName>
        <fullName evidence="3">Uncharacterized protein</fullName>
    </submittedName>
</protein>
<organism evidence="3 4">
    <name type="scientific">Novymonas esmeraldas</name>
    <dbReference type="NCBI Taxonomy" id="1808958"/>
    <lineage>
        <taxon>Eukaryota</taxon>
        <taxon>Discoba</taxon>
        <taxon>Euglenozoa</taxon>
        <taxon>Kinetoplastea</taxon>
        <taxon>Metakinetoplastina</taxon>
        <taxon>Trypanosomatida</taxon>
        <taxon>Trypanosomatidae</taxon>
        <taxon>Novymonas</taxon>
    </lineage>
</organism>
<feature type="region of interest" description="Disordered" evidence="2">
    <location>
        <begin position="303"/>
        <end position="470"/>
    </location>
</feature>
<reference evidence="3 4" key="1">
    <citation type="journal article" date="2021" name="MBio">
        <title>A New Model Trypanosomatid, Novymonas esmeraldas: Genomic Perception of Its 'Candidatus Pandoraea novymonadis' Endosymbiont.</title>
        <authorList>
            <person name="Zakharova A."/>
            <person name="Saura A."/>
            <person name="Butenko A."/>
            <person name="Podesvova L."/>
            <person name="Warmusova S."/>
            <person name="Kostygov A.Y."/>
            <person name="Nenarokova A."/>
            <person name="Lukes J."/>
            <person name="Opperdoes F.R."/>
            <person name="Yurchenko V."/>
        </authorList>
    </citation>
    <scope>NUCLEOTIDE SEQUENCE [LARGE SCALE GENOMIC DNA]</scope>
    <source>
        <strain evidence="3 4">E262AT.01</strain>
    </source>
</reference>
<feature type="region of interest" description="Disordered" evidence="2">
    <location>
        <begin position="230"/>
        <end position="281"/>
    </location>
</feature>
<feature type="compositionally biased region" description="Low complexity" evidence="2">
    <location>
        <begin position="239"/>
        <end position="255"/>
    </location>
</feature>
<feature type="compositionally biased region" description="Polar residues" evidence="2">
    <location>
        <begin position="392"/>
        <end position="408"/>
    </location>
</feature>
<feature type="coiled-coil region" evidence="1">
    <location>
        <begin position="526"/>
        <end position="577"/>
    </location>
</feature>
<name>A0AAW0EU01_9TRYP</name>
<feature type="compositionally biased region" description="Low complexity" evidence="2">
    <location>
        <begin position="16"/>
        <end position="45"/>
    </location>
</feature>
<dbReference type="AlphaFoldDB" id="A0AAW0EU01"/>
<feature type="compositionally biased region" description="Basic residues" evidence="2">
    <location>
        <begin position="46"/>
        <end position="62"/>
    </location>
</feature>
<feature type="compositionally biased region" description="Basic and acidic residues" evidence="2">
    <location>
        <begin position="409"/>
        <end position="418"/>
    </location>
</feature>
<gene>
    <name evidence="3" type="ORF">NESM_000557300</name>
</gene>
<evidence type="ECO:0000256" key="1">
    <source>
        <dbReference type="SAM" id="Coils"/>
    </source>
</evidence>
<feature type="compositionally biased region" description="Pro residues" evidence="2">
    <location>
        <begin position="365"/>
        <end position="386"/>
    </location>
</feature>